<accession>A0A2T5YT27</accession>
<dbReference type="RefSeq" id="WP_108210016.1">
    <property type="nucleotide sequence ID" value="NZ_QBKI01000001.1"/>
</dbReference>
<proteinExistence type="predicted"/>
<organism evidence="2 3">
    <name type="scientific">Pontibacter mucosus</name>
    <dbReference type="NCBI Taxonomy" id="1649266"/>
    <lineage>
        <taxon>Bacteria</taxon>
        <taxon>Pseudomonadati</taxon>
        <taxon>Bacteroidota</taxon>
        <taxon>Cytophagia</taxon>
        <taxon>Cytophagales</taxon>
        <taxon>Hymenobacteraceae</taxon>
        <taxon>Pontibacter</taxon>
    </lineage>
</organism>
<keyword evidence="3" id="KW-1185">Reference proteome</keyword>
<evidence type="ECO:0000259" key="1">
    <source>
        <dbReference type="Pfam" id="PF13460"/>
    </source>
</evidence>
<dbReference type="OrthoDB" id="9780595at2"/>
<name>A0A2T5YT27_9BACT</name>
<reference evidence="2 3" key="1">
    <citation type="submission" date="2018-04" db="EMBL/GenBank/DDBJ databases">
        <title>Genomic Encyclopedia of Archaeal and Bacterial Type Strains, Phase II (KMG-II): from individual species to whole genera.</title>
        <authorList>
            <person name="Goeker M."/>
        </authorList>
    </citation>
    <scope>NUCLEOTIDE SEQUENCE [LARGE SCALE GENOMIC DNA]</scope>
    <source>
        <strain evidence="2 3">DSM 100162</strain>
    </source>
</reference>
<feature type="domain" description="NAD(P)-binding" evidence="1">
    <location>
        <begin position="7"/>
        <end position="181"/>
    </location>
</feature>
<dbReference type="PANTHER" id="PTHR47129:SF1">
    <property type="entry name" value="NMRA-LIKE DOMAIN-CONTAINING PROTEIN"/>
    <property type="match status" value="1"/>
</dbReference>
<dbReference type="InterPro" id="IPR036291">
    <property type="entry name" value="NAD(P)-bd_dom_sf"/>
</dbReference>
<dbReference type="CDD" id="cd05269">
    <property type="entry name" value="TMR_SDR_a"/>
    <property type="match status" value="1"/>
</dbReference>
<dbReference type="Gene3D" id="3.40.50.720">
    <property type="entry name" value="NAD(P)-binding Rossmann-like Domain"/>
    <property type="match status" value="1"/>
</dbReference>
<dbReference type="Pfam" id="PF13460">
    <property type="entry name" value="NAD_binding_10"/>
    <property type="match status" value="1"/>
</dbReference>
<dbReference type="InterPro" id="IPR016040">
    <property type="entry name" value="NAD(P)-bd_dom"/>
</dbReference>
<dbReference type="Gene3D" id="3.90.25.10">
    <property type="entry name" value="UDP-galactose 4-epimerase, domain 1"/>
    <property type="match status" value="1"/>
</dbReference>
<dbReference type="PANTHER" id="PTHR47129">
    <property type="entry name" value="QUINONE OXIDOREDUCTASE 2"/>
    <property type="match status" value="1"/>
</dbReference>
<evidence type="ECO:0000313" key="3">
    <source>
        <dbReference type="Proteomes" id="UP000244225"/>
    </source>
</evidence>
<dbReference type="Proteomes" id="UP000244225">
    <property type="component" value="Unassembled WGS sequence"/>
</dbReference>
<dbReference type="SUPFAM" id="SSF51735">
    <property type="entry name" value="NAD(P)-binding Rossmann-fold domains"/>
    <property type="match status" value="1"/>
</dbReference>
<dbReference type="AlphaFoldDB" id="A0A2T5YT27"/>
<gene>
    <name evidence="2" type="ORF">C8N40_101270</name>
</gene>
<evidence type="ECO:0000313" key="2">
    <source>
        <dbReference type="EMBL" id="PTX22446.1"/>
    </source>
</evidence>
<dbReference type="EMBL" id="QBKI01000001">
    <property type="protein sequence ID" value="PTX22446.1"/>
    <property type="molecule type" value="Genomic_DNA"/>
</dbReference>
<comment type="caution">
    <text evidence="2">The sequence shown here is derived from an EMBL/GenBank/DDBJ whole genome shotgun (WGS) entry which is preliminary data.</text>
</comment>
<sequence>MKIEITGATGQLGRLVVGKLKSKVSPDSLVALVRSPEKGADLGVETREADYAKPETLEAALKGIDTLLLISSSEVGQRAAQHHNIIEAAKKGGVKWIVYTSLLHADTSTLSLADEHRATEAELKQSGIPHTILRNGWYTENYTGSIQGALAGGAFIGSAGEGKISSASRADFADAAVAVLTGEGHEGKVYELAGDEAYTLSDLAAEISRQTGKDIPYKNLPEADYAAALASFGLPEGLAQAIASWDTAASKGDLYDDSRQLSALIGHPTTPLKQTVAEALKGASKTA</sequence>
<dbReference type="InterPro" id="IPR052718">
    <property type="entry name" value="NmrA-type_oxidoreductase"/>
</dbReference>
<protein>
    <submittedName>
        <fullName evidence="2">NAD(P)H dehydrogenase (Quinone)</fullName>
    </submittedName>
</protein>